<protein>
    <submittedName>
        <fullName evidence="10">Antibiotic transport system permease</fullName>
    </submittedName>
</protein>
<evidence type="ECO:0000256" key="1">
    <source>
        <dbReference type="ARBA" id="ARBA00004651"/>
    </source>
</evidence>
<reference evidence="10 11" key="1">
    <citation type="journal article" date="2014" name="Int. J. Syst. Evol. Microbiol.">
        <title>Listeria floridensis sp. nov., Listeria aquatica sp. nov., Listeria cornellensis sp. nov., Listeria riparia sp. nov. and Listeria grandensis sp. nov., from agricultural and natural environments.</title>
        <authorList>
            <person name="den Bakker H.C."/>
            <person name="Warchocki S."/>
            <person name="Wright E.M."/>
            <person name="Allred A.F."/>
            <person name="Ahlstrom C."/>
            <person name="Manuel C.S."/>
            <person name="Stasiewicz M.J."/>
            <person name="Burrell A."/>
            <person name="Roof S."/>
            <person name="Strawn L."/>
            <person name="Fortes E.D."/>
            <person name="Nightingale K.K."/>
            <person name="Kephart D."/>
            <person name="Wiedmann M."/>
        </authorList>
    </citation>
    <scope>NUCLEOTIDE SEQUENCE [LARGE SCALE GENOMIC DNA]</scope>
    <source>
        <strain evidence="10 11">FSL S10-1188</strain>
    </source>
</reference>
<evidence type="ECO:0000256" key="3">
    <source>
        <dbReference type="ARBA" id="ARBA00022448"/>
    </source>
</evidence>
<dbReference type="InterPro" id="IPR047817">
    <property type="entry name" value="ABC2_TM_bact-type"/>
</dbReference>
<evidence type="ECO:0000313" key="11">
    <source>
        <dbReference type="Proteomes" id="UP000019246"/>
    </source>
</evidence>
<proteinExistence type="inferred from homology"/>
<evidence type="ECO:0000256" key="4">
    <source>
        <dbReference type="ARBA" id="ARBA00022475"/>
    </source>
</evidence>
<organism evidence="10 11">
    <name type="scientific">Listeria aquatica FSL S10-1188</name>
    <dbReference type="NCBI Taxonomy" id="1265818"/>
    <lineage>
        <taxon>Bacteria</taxon>
        <taxon>Bacillati</taxon>
        <taxon>Bacillota</taxon>
        <taxon>Bacilli</taxon>
        <taxon>Bacillales</taxon>
        <taxon>Listeriaceae</taxon>
        <taxon>Listeria</taxon>
    </lineage>
</organism>
<dbReference type="GO" id="GO:0140359">
    <property type="term" value="F:ABC-type transporter activity"/>
    <property type="evidence" value="ECO:0007669"/>
    <property type="project" value="InterPro"/>
</dbReference>
<evidence type="ECO:0000256" key="6">
    <source>
        <dbReference type="ARBA" id="ARBA00022989"/>
    </source>
</evidence>
<dbReference type="EMBL" id="AOCG01000002">
    <property type="protein sequence ID" value="EUJ21350.1"/>
    <property type="molecule type" value="Genomic_DNA"/>
</dbReference>
<dbReference type="Proteomes" id="UP000019246">
    <property type="component" value="Unassembled WGS sequence"/>
</dbReference>
<dbReference type="InterPro" id="IPR013525">
    <property type="entry name" value="ABC2_TM"/>
</dbReference>
<dbReference type="GO" id="GO:0005886">
    <property type="term" value="C:plasma membrane"/>
    <property type="evidence" value="ECO:0007669"/>
    <property type="project" value="UniProtKB-SubCell"/>
</dbReference>
<evidence type="ECO:0000259" key="9">
    <source>
        <dbReference type="PROSITE" id="PS51012"/>
    </source>
</evidence>
<dbReference type="PANTHER" id="PTHR30294:SF45">
    <property type="entry name" value="LINEARMYCIN RESISTANCE PERMEASE PROTEIN LNRN"/>
    <property type="match status" value="1"/>
</dbReference>
<evidence type="ECO:0000256" key="8">
    <source>
        <dbReference type="SAM" id="Phobius"/>
    </source>
</evidence>
<evidence type="ECO:0000313" key="10">
    <source>
        <dbReference type="EMBL" id="EUJ21350.1"/>
    </source>
</evidence>
<dbReference type="RefSeq" id="WP_077913515.1">
    <property type="nucleotide sequence ID" value="NZ_AOCG01000002.1"/>
</dbReference>
<feature type="transmembrane region" description="Helical" evidence="8">
    <location>
        <begin position="186"/>
        <end position="206"/>
    </location>
</feature>
<accession>W7B9I5</accession>
<dbReference type="PATRIC" id="fig|1265818.5.peg.266"/>
<dbReference type="OrthoDB" id="266913at2"/>
<dbReference type="PANTHER" id="PTHR30294">
    <property type="entry name" value="MEMBRANE COMPONENT OF ABC TRANSPORTER YHHJ-RELATED"/>
    <property type="match status" value="1"/>
</dbReference>
<gene>
    <name evidence="10" type="ORF">MAQA_01317</name>
</gene>
<feature type="transmembrane region" description="Helical" evidence="8">
    <location>
        <begin position="265"/>
        <end position="287"/>
    </location>
</feature>
<comment type="caution">
    <text evidence="10">The sequence shown here is derived from an EMBL/GenBank/DDBJ whole genome shotgun (WGS) entry which is preliminary data.</text>
</comment>
<dbReference type="AlphaFoldDB" id="W7B9I5"/>
<dbReference type="Pfam" id="PF12698">
    <property type="entry name" value="ABC2_membrane_3"/>
    <property type="match status" value="1"/>
</dbReference>
<dbReference type="STRING" id="1265818.MAQA_01317"/>
<dbReference type="InterPro" id="IPR051449">
    <property type="entry name" value="ABC-2_transporter_component"/>
</dbReference>
<feature type="domain" description="ABC transmembrane type-2" evidence="9">
    <location>
        <begin position="147"/>
        <end position="374"/>
    </location>
</feature>
<keyword evidence="6 8" id="KW-1133">Transmembrane helix</keyword>
<dbReference type="PROSITE" id="PS51012">
    <property type="entry name" value="ABC_TM2"/>
    <property type="match status" value="1"/>
</dbReference>
<feature type="transmembrane region" description="Helical" evidence="8">
    <location>
        <begin position="299"/>
        <end position="318"/>
    </location>
</feature>
<feature type="transmembrane region" description="Helical" evidence="8">
    <location>
        <begin position="349"/>
        <end position="369"/>
    </location>
</feature>
<evidence type="ECO:0000256" key="5">
    <source>
        <dbReference type="ARBA" id="ARBA00022692"/>
    </source>
</evidence>
<keyword evidence="4" id="KW-1003">Cell membrane</keyword>
<sequence length="381" mass="42778">MEPIWWIFKHNFEMLKKSKVRLILLVGIPIVSILIYFFAYGSSVGNDTIEIGVANQDKGTYTTALTTLLKSEKNVKVTEVSKAQGEKELLGGQKEALIIMEQGANDSLELEKPAHFRVKALQGEDTAKSIERMLASQLEKLVKIERMSEGKDFNKSFAIYQNEQLTIKNVNLSNESEIAKSMSAQIIGFFCMMLLYAAGSLGELLLKEREEGTFYRLMSTPISSRQYILGTALFSLVTLLAEIVLCLLAMRFVFQIDPGTSLGSLFVILSLFAVFAISISLAFSFVFKSRRSLSAIQTTIFTLSTLLSGALIPIQIMPKFMQKMAEFMPQFWVMDAVSKLQQEGSLLDLGLNILVLLGYTLFFISLASYRYTRNREIKSFI</sequence>
<feature type="transmembrane region" description="Helical" evidence="8">
    <location>
        <begin position="20"/>
        <end position="39"/>
    </location>
</feature>
<keyword evidence="3" id="KW-0813">Transport</keyword>
<evidence type="ECO:0000256" key="2">
    <source>
        <dbReference type="ARBA" id="ARBA00007783"/>
    </source>
</evidence>
<keyword evidence="5 8" id="KW-0812">Transmembrane</keyword>
<dbReference type="Gene3D" id="3.40.1710.10">
    <property type="entry name" value="abc type-2 transporter like domain"/>
    <property type="match status" value="1"/>
</dbReference>
<evidence type="ECO:0000256" key="7">
    <source>
        <dbReference type="ARBA" id="ARBA00023136"/>
    </source>
</evidence>
<keyword evidence="11" id="KW-1185">Reference proteome</keyword>
<keyword evidence="7 8" id="KW-0472">Membrane</keyword>
<comment type="subcellular location">
    <subcellularLocation>
        <location evidence="1">Cell membrane</location>
        <topology evidence="1">Multi-pass membrane protein</topology>
    </subcellularLocation>
</comment>
<feature type="transmembrane region" description="Helical" evidence="8">
    <location>
        <begin position="227"/>
        <end position="253"/>
    </location>
</feature>
<name>W7B9I5_9LIST</name>
<comment type="similarity">
    <text evidence="2">Belongs to the ABC-2 integral membrane protein family.</text>
</comment>